<sequence length="47" mass="5786">MYLKKRWIKYLMYSLLGDVSFITRAINQLCKIYREAICLPIFVYDYE</sequence>
<reference evidence="1" key="1">
    <citation type="journal article" date="2021" name="Proc. Natl. Acad. Sci. U.S.A.">
        <title>A Catalog of Tens of Thousands of Viruses from Human Metagenomes Reveals Hidden Associations with Chronic Diseases.</title>
        <authorList>
            <person name="Tisza M.J."/>
            <person name="Buck C.B."/>
        </authorList>
    </citation>
    <scope>NUCLEOTIDE SEQUENCE</scope>
    <source>
        <strain evidence="1">CtML55</strain>
    </source>
</reference>
<evidence type="ECO:0000313" key="1">
    <source>
        <dbReference type="EMBL" id="DAE30780.1"/>
    </source>
</evidence>
<proteinExistence type="predicted"/>
<organism evidence="1">
    <name type="scientific">virus sp. ctML55</name>
    <dbReference type="NCBI Taxonomy" id="2827627"/>
    <lineage>
        <taxon>Viruses</taxon>
    </lineage>
</organism>
<protein>
    <submittedName>
        <fullName evidence="1">Uncharacterized protein</fullName>
    </submittedName>
</protein>
<accession>A0A8S5RII6</accession>
<dbReference type="EMBL" id="BK059105">
    <property type="protein sequence ID" value="DAE30780.1"/>
    <property type="molecule type" value="Genomic_DNA"/>
</dbReference>
<name>A0A8S5RII6_9VIRU</name>